<protein>
    <submittedName>
        <fullName evidence="4">Uncharacterized protein</fullName>
    </submittedName>
</protein>
<name>A0A8F5BZY0_9CREN</name>
<keyword evidence="5" id="KW-1185">Reference proteome</keyword>
<proteinExistence type="predicted"/>
<sequence>MDLITIDEKALYGTPLNEAVKELGSNLTLVPNILPENALLNKSVKEIERMALEEAERTSPHYQRGKEVKRKGYARCKFLKDFRIVMVGREVKYKLEWISVKLLVLYGDKGRVKTKVEETLLKEERKVFAALMLIYSVKGGKLNAKLWMPEIQANGEFKYIIVDGKYVKLKGGKGVLLSAIGVTEEGKRAVLDIILSVEGDAVGYWKLLVEVWKKHSFILIVADGIKALDKAISL</sequence>
<evidence type="ECO:0000256" key="3">
    <source>
        <dbReference type="ARBA" id="ARBA00023172"/>
    </source>
</evidence>
<evidence type="ECO:0000313" key="4">
    <source>
        <dbReference type="EMBL" id="QXJ34420.1"/>
    </source>
</evidence>
<dbReference type="PANTHER" id="PTHR33217:SF7">
    <property type="entry name" value="TRANSPOSASE FOR INSERTION SEQUENCE ELEMENT IS1081"/>
    <property type="match status" value="1"/>
</dbReference>
<dbReference type="Proteomes" id="UP000694036">
    <property type="component" value="Chromosome"/>
</dbReference>
<dbReference type="GO" id="GO:0003677">
    <property type="term" value="F:DNA binding"/>
    <property type="evidence" value="ECO:0007669"/>
    <property type="project" value="UniProtKB-KW"/>
</dbReference>
<accession>A0A8F5BZY0</accession>
<dbReference type="Pfam" id="PF00872">
    <property type="entry name" value="Transposase_mut"/>
    <property type="match status" value="1"/>
</dbReference>
<evidence type="ECO:0000256" key="2">
    <source>
        <dbReference type="ARBA" id="ARBA00023125"/>
    </source>
</evidence>
<keyword evidence="3" id="KW-0233">DNA recombination</keyword>
<organism evidence="4 5">
    <name type="scientific">Saccharolobus shibatae</name>
    <dbReference type="NCBI Taxonomy" id="2286"/>
    <lineage>
        <taxon>Archaea</taxon>
        <taxon>Thermoproteota</taxon>
        <taxon>Thermoprotei</taxon>
        <taxon>Sulfolobales</taxon>
        <taxon>Sulfolobaceae</taxon>
        <taxon>Saccharolobus</taxon>
    </lineage>
</organism>
<reference evidence="4 5" key="1">
    <citation type="journal article" date="2021" name="Environ. Microbiol.">
        <title>New insights into the diversity and evolution of the archaeal mobilome from three complete genomes of Saccharolobus shibatae.</title>
        <authorList>
            <person name="Medvedeva S."/>
            <person name="Brandt D."/>
            <person name="Cvirkaite-Krupovic V."/>
            <person name="Liu Y."/>
            <person name="Severinov K."/>
            <person name="Ishino S."/>
            <person name="Ishino Y."/>
            <person name="Prangishvili D."/>
            <person name="Kalinowski J."/>
            <person name="Krupovic M."/>
        </authorList>
    </citation>
    <scope>NUCLEOTIDE SEQUENCE [LARGE SCALE GENOMIC DNA]</scope>
    <source>
        <strain evidence="4 5">S38A</strain>
    </source>
</reference>
<gene>
    <name evidence="4" type="ORF">J5U22_00966</name>
</gene>
<dbReference type="PANTHER" id="PTHR33217">
    <property type="entry name" value="TRANSPOSASE FOR INSERTION SEQUENCE ELEMENT IS1081"/>
    <property type="match status" value="1"/>
</dbReference>
<keyword evidence="1" id="KW-0815">Transposition</keyword>
<evidence type="ECO:0000256" key="1">
    <source>
        <dbReference type="ARBA" id="ARBA00022578"/>
    </source>
</evidence>
<dbReference type="InterPro" id="IPR001207">
    <property type="entry name" value="Transposase_mutator"/>
</dbReference>
<dbReference type="AlphaFoldDB" id="A0A8F5BZY0"/>
<dbReference type="GO" id="GO:0004803">
    <property type="term" value="F:transposase activity"/>
    <property type="evidence" value="ECO:0007669"/>
    <property type="project" value="InterPro"/>
</dbReference>
<evidence type="ECO:0000313" key="5">
    <source>
        <dbReference type="Proteomes" id="UP000694036"/>
    </source>
</evidence>
<keyword evidence="2" id="KW-0238">DNA-binding</keyword>
<dbReference type="EMBL" id="CP077713">
    <property type="protein sequence ID" value="QXJ34420.1"/>
    <property type="molecule type" value="Genomic_DNA"/>
</dbReference>
<dbReference type="GO" id="GO:0006313">
    <property type="term" value="P:DNA transposition"/>
    <property type="evidence" value="ECO:0007669"/>
    <property type="project" value="InterPro"/>
</dbReference>